<dbReference type="Proteomes" id="UP000186940">
    <property type="component" value="Unassembled WGS sequence"/>
</dbReference>
<dbReference type="InterPro" id="IPR006171">
    <property type="entry name" value="TOPRIM_dom"/>
</dbReference>
<gene>
    <name evidence="2" type="ORF">SCAL_001650</name>
</gene>
<dbReference type="Pfam" id="PF01751">
    <property type="entry name" value="Toprim"/>
    <property type="match status" value="1"/>
</dbReference>
<dbReference type="STRING" id="1838285.SCAL_001650"/>
<proteinExistence type="predicted"/>
<dbReference type="PANTHER" id="PTHR39964:SF2">
    <property type="entry name" value="UPF0292 PROTEIN MJ1624"/>
    <property type="match status" value="1"/>
</dbReference>
<dbReference type="PANTHER" id="PTHR39964">
    <property type="entry name" value="UPF0292 PROTEIN TK1411"/>
    <property type="match status" value="1"/>
</dbReference>
<evidence type="ECO:0000313" key="3">
    <source>
        <dbReference type="Proteomes" id="UP000186940"/>
    </source>
</evidence>
<protein>
    <submittedName>
        <fullName evidence="2">Topoisomerase</fullName>
    </submittedName>
</protein>
<dbReference type="SMART" id="SM00493">
    <property type="entry name" value="TOPRIM"/>
    <property type="match status" value="1"/>
</dbReference>
<dbReference type="PROSITE" id="PS50880">
    <property type="entry name" value="TOPRIM"/>
    <property type="match status" value="1"/>
</dbReference>
<evidence type="ECO:0000313" key="2">
    <source>
        <dbReference type="EMBL" id="OFV67209.1"/>
    </source>
</evidence>
<sequence>MNRQERLLQIHKLLDEIDTRLEDGAVLIVEGKKDRESLLELGIRDSIMVVSQMPLLDFSEAVCRSTRDVILLTDWDRGGDRMTSLLSRYIRSLGIIPDCRLRGMLRSLVKKEIKDVESLHKYVMHLEANIR</sequence>
<comment type="caution">
    <text evidence="2">The sequence shown here is derived from an EMBL/GenBank/DDBJ whole genome shotgun (WGS) entry which is preliminary data.</text>
</comment>
<dbReference type="NCBIfam" id="NF003091">
    <property type="entry name" value="PRK04017.1-2"/>
    <property type="match status" value="1"/>
</dbReference>
<dbReference type="Gene3D" id="3.40.1360.10">
    <property type="match status" value="1"/>
</dbReference>
<organism evidence="2 3">
    <name type="scientific">Candidatus Syntropharchaeum caldarium</name>
    <dbReference type="NCBI Taxonomy" id="1838285"/>
    <lineage>
        <taxon>Archaea</taxon>
        <taxon>Methanobacteriati</taxon>
        <taxon>Methanobacteriota</taxon>
        <taxon>Stenosarchaea group</taxon>
        <taxon>Methanomicrobia</taxon>
        <taxon>Methanosarcinales</taxon>
        <taxon>ANME-2 cluster</taxon>
        <taxon>Candidatus Syntropharchaeum</taxon>
    </lineage>
</organism>
<keyword evidence="3" id="KW-1185">Reference proteome</keyword>
<dbReference type="AlphaFoldDB" id="A0A1F2P7C5"/>
<name>A0A1F2P7C5_9EURY</name>
<feature type="domain" description="Toprim" evidence="1">
    <location>
        <begin position="24"/>
        <end position="105"/>
    </location>
</feature>
<accession>A0A1F2P7C5</accession>
<dbReference type="SUPFAM" id="SSF110455">
    <property type="entry name" value="Toprim domain"/>
    <property type="match status" value="1"/>
</dbReference>
<evidence type="ECO:0000259" key="1">
    <source>
        <dbReference type="PROSITE" id="PS50880"/>
    </source>
</evidence>
<reference evidence="2" key="1">
    <citation type="submission" date="2016-05" db="EMBL/GenBank/DDBJ databases">
        <title>Microbial consortia oxidize butane by reversing methanogenesis.</title>
        <authorList>
            <person name="Laso-Perez R."/>
            <person name="Richter M."/>
            <person name="Wegener G."/>
            <person name="Musat F."/>
        </authorList>
    </citation>
    <scope>NUCLEOTIDE SEQUENCE [LARGE SCALE GENOMIC DNA]</scope>
    <source>
        <strain evidence="2">BOX2</strain>
    </source>
</reference>
<dbReference type="EMBL" id="LYOS01000006">
    <property type="protein sequence ID" value="OFV67209.1"/>
    <property type="molecule type" value="Genomic_DNA"/>
</dbReference>
<dbReference type="GO" id="GO:0016853">
    <property type="term" value="F:isomerase activity"/>
    <property type="evidence" value="ECO:0007669"/>
    <property type="project" value="UniProtKB-KW"/>
</dbReference>